<proteinExistence type="evidence at transcript level"/>
<name>A0AAN0LPK9_9ACAR</name>
<reference evidence="2" key="1">
    <citation type="submission" date="2024-01" db="EMBL/GenBank/DDBJ databases">
        <title>Genome insights into chemosensory and detoxification machineries of broad mite, Polyphagotarsonemus latus (Tarsonemidae: Acari).</title>
        <authorList>
            <person name="Muthugoundar M."/>
            <person name="P J A."/>
            <person name="Augustine N."/>
        </authorList>
    </citation>
    <scope>NUCLEOTIDE SEQUENCE</scope>
</reference>
<sequence length="179" mass="20471">MKFIVFFFCLIYVASCQQAESDNTNVSPSINWGSCPQLEPKEEEKKEKAQIIKVCLEQVPVPKNITQQSVEVHRAEVAKCALQKEGWFNEHGEYKYEKAESEIKKKQLASQVEQQMLTQHSQCKQEAETKFTRVEEVIAQIQLYQACMDYHISQVCGIQISYPQPASGEAQPTAPNNRK</sequence>
<feature type="chain" id="PRO_5042955237" evidence="1">
    <location>
        <begin position="17"/>
        <end position="179"/>
    </location>
</feature>
<feature type="signal peptide" evidence="1">
    <location>
        <begin position="1"/>
        <end position="16"/>
    </location>
</feature>
<evidence type="ECO:0000256" key="1">
    <source>
        <dbReference type="SAM" id="SignalP"/>
    </source>
</evidence>
<accession>A0AAN0LPK9</accession>
<dbReference type="GO" id="GO:0005549">
    <property type="term" value="F:odorant binding"/>
    <property type="evidence" value="ECO:0007669"/>
    <property type="project" value="InterPro"/>
</dbReference>
<dbReference type="SUPFAM" id="SSF47565">
    <property type="entry name" value="Insect pheromone/odorant-binding proteins"/>
    <property type="match status" value="1"/>
</dbReference>
<dbReference type="AlphaFoldDB" id="A0AAN0LPK9"/>
<dbReference type="EMBL" id="PP154982">
    <property type="protein sequence ID" value="WRW34056.1"/>
    <property type="molecule type" value="mRNA"/>
</dbReference>
<evidence type="ECO:0000313" key="2">
    <source>
        <dbReference type="EMBL" id="WRW34056.1"/>
    </source>
</evidence>
<dbReference type="InterPro" id="IPR036728">
    <property type="entry name" value="PBP_GOBP_sf"/>
</dbReference>
<keyword evidence="1" id="KW-0732">Signal</keyword>
<protein>
    <submittedName>
        <fullName evidence="2">Odorant-binding</fullName>
    </submittedName>
</protein>
<organism evidence="2">
    <name type="scientific">Polyphagotarsonemus latus</name>
    <dbReference type="NCBI Taxonomy" id="1204166"/>
    <lineage>
        <taxon>Eukaryota</taxon>
        <taxon>Metazoa</taxon>
        <taxon>Ecdysozoa</taxon>
        <taxon>Arthropoda</taxon>
        <taxon>Chelicerata</taxon>
        <taxon>Arachnida</taxon>
        <taxon>Acari</taxon>
        <taxon>Acariformes</taxon>
        <taxon>Trombidiformes</taxon>
        <taxon>Prostigmata</taxon>
        <taxon>Eleutherengona</taxon>
        <taxon>Heterostigmata</taxon>
        <taxon>Tarsonemoidea</taxon>
        <taxon>Tarsonemidae</taxon>
        <taxon>Polyphagotarsonemus</taxon>
    </lineage>
</organism>